<feature type="compositionally biased region" description="Gly residues" evidence="1">
    <location>
        <begin position="21"/>
        <end position="35"/>
    </location>
</feature>
<organism evidence="2 3">
    <name type="scientific">Kibdelosporangium aridum</name>
    <dbReference type="NCBI Taxonomy" id="2030"/>
    <lineage>
        <taxon>Bacteria</taxon>
        <taxon>Bacillati</taxon>
        <taxon>Actinomycetota</taxon>
        <taxon>Actinomycetes</taxon>
        <taxon>Pseudonocardiales</taxon>
        <taxon>Pseudonocardiaceae</taxon>
        <taxon>Kibdelosporangium</taxon>
    </lineage>
</organism>
<protein>
    <submittedName>
        <fullName evidence="2">Uncharacterized protein</fullName>
    </submittedName>
</protein>
<evidence type="ECO:0000313" key="2">
    <source>
        <dbReference type="EMBL" id="RSM74548.1"/>
    </source>
</evidence>
<dbReference type="Proteomes" id="UP000287547">
    <property type="component" value="Unassembled WGS sequence"/>
</dbReference>
<evidence type="ECO:0000313" key="3">
    <source>
        <dbReference type="Proteomes" id="UP000287547"/>
    </source>
</evidence>
<feature type="region of interest" description="Disordered" evidence="1">
    <location>
        <begin position="1"/>
        <end position="35"/>
    </location>
</feature>
<sequence>MPPLLVTERGKSVGPLPGTSVTGGGDGTVRLGGAGGGEVGDGVGAGGVEGAGVVGAGLDGVVG</sequence>
<dbReference type="AlphaFoldDB" id="A0A428YWH9"/>
<feature type="non-terminal residue" evidence="2">
    <location>
        <position position="63"/>
    </location>
</feature>
<reference evidence="2 3" key="1">
    <citation type="submission" date="2018-05" db="EMBL/GenBank/DDBJ databases">
        <title>Evolution of GPA BGCs.</title>
        <authorList>
            <person name="Waglechner N."/>
            <person name="Wright G.D."/>
        </authorList>
    </citation>
    <scope>NUCLEOTIDE SEQUENCE [LARGE SCALE GENOMIC DNA]</scope>
    <source>
        <strain evidence="2 3">A82846</strain>
    </source>
</reference>
<proteinExistence type="predicted"/>
<gene>
    <name evidence="2" type="ORF">DMH04_39495</name>
</gene>
<comment type="caution">
    <text evidence="2">The sequence shown here is derived from an EMBL/GenBank/DDBJ whole genome shotgun (WGS) entry which is preliminary data.</text>
</comment>
<accession>A0A428YWH9</accession>
<name>A0A428YWH9_KIBAR</name>
<dbReference type="EMBL" id="QHKI01000051">
    <property type="protein sequence ID" value="RSM74548.1"/>
    <property type="molecule type" value="Genomic_DNA"/>
</dbReference>
<evidence type="ECO:0000256" key="1">
    <source>
        <dbReference type="SAM" id="MobiDB-lite"/>
    </source>
</evidence>